<gene>
    <name evidence="3" type="ORF">COCCADRAFT_48485</name>
</gene>
<dbReference type="Pfam" id="PF22939">
    <property type="entry name" value="WHD_GPIID"/>
    <property type="match status" value="1"/>
</dbReference>
<dbReference type="EMBL" id="KI964584">
    <property type="protein sequence ID" value="EUC34855.1"/>
    <property type="molecule type" value="Genomic_DNA"/>
</dbReference>
<feature type="domain" description="NACHT" evidence="2">
    <location>
        <begin position="297"/>
        <end position="407"/>
    </location>
</feature>
<evidence type="ECO:0000259" key="2">
    <source>
        <dbReference type="PROSITE" id="PS50837"/>
    </source>
</evidence>
<dbReference type="AlphaFoldDB" id="W6YBD7"/>
<evidence type="ECO:0000313" key="3">
    <source>
        <dbReference type="EMBL" id="EUC34855.1"/>
    </source>
</evidence>
<dbReference type="Proteomes" id="UP000053841">
    <property type="component" value="Unassembled WGS sequence"/>
</dbReference>
<keyword evidence="1" id="KW-0677">Repeat</keyword>
<accession>W6YBD7</accession>
<dbReference type="Pfam" id="PF24883">
    <property type="entry name" value="NPHP3_N"/>
    <property type="match status" value="1"/>
</dbReference>
<dbReference type="Gene3D" id="3.40.50.300">
    <property type="entry name" value="P-loop containing nucleotide triphosphate hydrolases"/>
    <property type="match status" value="1"/>
</dbReference>
<dbReference type="RefSeq" id="XP_007710839.1">
    <property type="nucleotide sequence ID" value="XM_007712649.1"/>
</dbReference>
<evidence type="ECO:0000313" key="4">
    <source>
        <dbReference type="Proteomes" id="UP000053841"/>
    </source>
</evidence>
<dbReference type="InterPro" id="IPR056884">
    <property type="entry name" value="NPHP3-like_N"/>
</dbReference>
<dbReference type="SUPFAM" id="SSF52540">
    <property type="entry name" value="P-loop containing nucleoside triphosphate hydrolases"/>
    <property type="match status" value="1"/>
</dbReference>
<protein>
    <recommendedName>
        <fullName evidence="2">NACHT domain-containing protein</fullName>
    </recommendedName>
</protein>
<dbReference type="PROSITE" id="PS50837">
    <property type="entry name" value="NACHT"/>
    <property type="match status" value="1"/>
</dbReference>
<dbReference type="InterPro" id="IPR007111">
    <property type="entry name" value="NACHT_NTPase"/>
</dbReference>
<organism evidence="3 4">
    <name type="scientific">Cochliobolus carbonum (strain 26-R-13)</name>
    <name type="common">Maize leaf spot fungus</name>
    <name type="synonym">Bipolaris zeicola</name>
    <dbReference type="NCBI Taxonomy" id="930089"/>
    <lineage>
        <taxon>Eukaryota</taxon>
        <taxon>Fungi</taxon>
        <taxon>Dikarya</taxon>
        <taxon>Ascomycota</taxon>
        <taxon>Pezizomycotina</taxon>
        <taxon>Dothideomycetes</taxon>
        <taxon>Pleosporomycetidae</taxon>
        <taxon>Pleosporales</taxon>
        <taxon>Pleosporineae</taxon>
        <taxon>Pleosporaceae</taxon>
        <taxon>Bipolaris</taxon>
    </lineage>
</organism>
<dbReference type="PANTHER" id="PTHR10039:SF10">
    <property type="entry name" value="NACHT DOMAIN-CONTAINING PROTEIN"/>
    <property type="match status" value="1"/>
</dbReference>
<dbReference type="KEGG" id="bze:COCCADRAFT_48485"/>
<name>W6YBD7_COCC2</name>
<dbReference type="PANTHER" id="PTHR10039">
    <property type="entry name" value="AMELOGENIN"/>
    <property type="match status" value="1"/>
</dbReference>
<sequence>MSAALRKASLLKPEIRLAQAVSEFEADLSTEQKATFCTLKSQSHSSTPDPSDVMRLTAEMDRSISTKYGSRCFGPRFTNFLQAVQQFVVVGDVMVGGSQNLIACGVWSLVRMSLLLASPAYANASHSIISLSSYIDKLSSMFMAIGRAAPRYQTMALLYPRSKKLQSHLAEYFILVVKLCHYLFRYGQKSSIRQFTSSLNDTLLKTLQTDLDKWANSIREEMNLIEAQESSKFRAFTMDMFKSDALQRRQETKMRILDFCSKYDHETAWKQIRKLGNSSFHTQNSEYQEWKTSLLPGTLMYTGKLGSGKSVLLANIVDDLNLSTEKGQSTVAYFFCKYDVSESLQAQTIVGSLIRQLLSSISDLGALANRCEDTQNKGGDIEELLESLFQGFTSEQKVYLVIDGLDECNVAQKEILIHAIRKIQDTLKVRIYDNPDIETFIETELEHRLIQGIMTVGDPTLILEIQDALLKGSQGMFLWVALQIETLCRLKTDHAMREALANLPRDLSETFSRILHNSGRSDPSLQVKVLQLVLTARRPLTTIELREALSVIPGDATWDPSKVLHDVYLALACCGCLLAVDEEEYTVRVIHHSVQQYILNGLDSTTHQKLTVKDAKRTMADITTTYLNYGVFGTDLSRTKILPIMAESAPSKILQATMDSSSSARQLAIRFLQSRRQPTFDLSKIIAETLKSSHPEDEASFKFYKYANKYWLEHLSHVSGNNAAMFRLSWKLIHSRASTFEISKDDQRTMRADARNHEN</sequence>
<reference evidence="3 4" key="1">
    <citation type="journal article" date="2013" name="PLoS Genet.">
        <title>Comparative genome structure, secondary metabolite, and effector coding capacity across Cochliobolus pathogens.</title>
        <authorList>
            <person name="Condon B.J."/>
            <person name="Leng Y."/>
            <person name="Wu D."/>
            <person name="Bushley K.E."/>
            <person name="Ohm R.A."/>
            <person name="Otillar R."/>
            <person name="Martin J."/>
            <person name="Schackwitz W."/>
            <person name="Grimwood J."/>
            <person name="MohdZainudin N."/>
            <person name="Xue C."/>
            <person name="Wang R."/>
            <person name="Manning V.A."/>
            <person name="Dhillon B."/>
            <person name="Tu Z.J."/>
            <person name="Steffenson B.J."/>
            <person name="Salamov A."/>
            <person name="Sun H."/>
            <person name="Lowry S."/>
            <person name="LaButti K."/>
            <person name="Han J."/>
            <person name="Copeland A."/>
            <person name="Lindquist E."/>
            <person name="Barry K."/>
            <person name="Schmutz J."/>
            <person name="Baker S.E."/>
            <person name="Ciuffetti L.M."/>
            <person name="Grigoriev I.V."/>
            <person name="Zhong S."/>
            <person name="Turgeon B.G."/>
        </authorList>
    </citation>
    <scope>NUCLEOTIDE SEQUENCE [LARGE SCALE GENOMIC DNA]</scope>
    <source>
        <strain evidence="3 4">26-R-13</strain>
    </source>
</reference>
<evidence type="ECO:0000256" key="1">
    <source>
        <dbReference type="ARBA" id="ARBA00022737"/>
    </source>
</evidence>
<dbReference type="GeneID" id="19149926"/>
<dbReference type="OrthoDB" id="7464126at2759"/>
<dbReference type="InterPro" id="IPR054471">
    <property type="entry name" value="GPIID_WHD"/>
</dbReference>
<dbReference type="InterPro" id="IPR027417">
    <property type="entry name" value="P-loop_NTPase"/>
</dbReference>
<keyword evidence="4" id="KW-1185">Reference proteome</keyword>
<proteinExistence type="predicted"/>
<dbReference type="eggNOG" id="ENOG502SJFX">
    <property type="taxonomic scope" value="Eukaryota"/>
</dbReference>
<dbReference type="HOGENOM" id="CLU_000288_34_3_1"/>
<feature type="non-terminal residue" evidence="3">
    <location>
        <position position="759"/>
    </location>
</feature>